<protein>
    <recommendedName>
        <fullName evidence="2">DUF1707 domain-containing protein</fullName>
    </recommendedName>
</protein>
<sequence>MGERAMEHLPDQPADRPVDFGKKPERKAEEAKPALRVSDRERDVALGVLAAALAEGRLDPQEHAERTEAALRARTAADLAVLTADLPALRPGREELARGRRASRLAEWRRWASVAVILTAIWGVNGIRDGEFHFYWPISVLGIWGAVLVARSIRRGEDEDQG</sequence>
<dbReference type="Pfam" id="PF08044">
    <property type="entry name" value="DUF1707"/>
    <property type="match status" value="1"/>
</dbReference>
<evidence type="ECO:0000259" key="2">
    <source>
        <dbReference type="Pfam" id="PF08044"/>
    </source>
</evidence>
<dbReference type="PANTHER" id="PTHR40763:SF4">
    <property type="entry name" value="DUF1707 DOMAIN-CONTAINING PROTEIN"/>
    <property type="match status" value="1"/>
</dbReference>
<dbReference type="Proteomes" id="UP000644020">
    <property type="component" value="Unassembled WGS sequence"/>
</dbReference>
<dbReference type="InterPro" id="IPR012551">
    <property type="entry name" value="DUF1707_SHOCT-like"/>
</dbReference>
<accession>A0A918T427</accession>
<dbReference type="EMBL" id="BMUL01000009">
    <property type="protein sequence ID" value="GHA90276.1"/>
    <property type="molecule type" value="Genomic_DNA"/>
</dbReference>
<keyword evidence="4" id="KW-1185">Reference proteome</keyword>
<reference evidence="3" key="1">
    <citation type="journal article" date="2014" name="Int. J. Syst. Evol. Microbiol.">
        <title>Complete genome sequence of Corynebacterium casei LMG S-19264T (=DSM 44701T), isolated from a smear-ripened cheese.</title>
        <authorList>
            <consortium name="US DOE Joint Genome Institute (JGI-PGF)"/>
            <person name="Walter F."/>
            <person name="Albersmeier A."/>
            <person name="Kalinowski J."/>
            <person name="Ruckert C."/>
        </authorList>
    </citation>
    <scope>NUCLEOTIDE SEQUENCE</scope>
    <source>
        <strain evidence="3">JCM 4518</strain>
    </source>
</reference>
<feature type="region of interest" description="Disordered" evidence="1">
    <location>
        <begin position="1"/>
        <end position="35"/>
    </location>
</feature>
<name>A0A918T427_9ACTN</name>
<dbReference type="AlphaFoldDB" id="A0A918T427"/>
<comment type="caution">
    <text evidence="3">The sequence shown here is derived from an EMBL/GenBank/DDBJ whole genome shotgun (WGS) entry which is preliminary data.</text>
</comment>
<evidence type="ECO:0000256" key="1">
    <source>
        <dbReference type="SAM" id="MobiDB-lite"/>
    </source>
</evidence>
<evidence type="ECO:0000313" key="3">
    <source>
        <dbReference type="EMBL" id="GHA90276.1"/>
    </source>
</evidence>
<organism evidence="3 4">
    <name type="scientific">Streptomyces termitum</name>
    <dbReference type="NCBI Taxonomy" id="67368"/>
    <lineage>
        <taxon>Bacteria</taxon>
        <taxon>Bacillati</taxon>
        <taxon>Actinomycetota</taxon>
        <taxon>Actinomycetes</taxon>
        <taxon>Kitasatosporales</taxon>
        <taxon>Streptomycetaceae</taxon>
        <taxon>Streptomyces</taxon>
    </lineage>
</organism>
<reference evidence="3" key="2">
    <citation type="submission" date="2020-09" db="EMBL/GenBank/DDBJ databases">
        <authorList>
            <person name="Sun Q."/>
            <person name="Ohkuma M."/>
        </authorList>
    </citation>
    <scope>NUCLEOTIDE SEQUENCE</scope>
    <source>
        <strain evidence="3">JCM 4518</strain>
    </source>
</reference>
<feature type="domain" description="DUF1707" evidence="2">
    <location>
        <begin position="35"/>
        <end position="87"/>
    </location>
</feature>
<gene>
    <name evidence="3" type="ORF">GCM10010305_37240</name>
</gene>
<dbReference type="PANTHER" id="PTHR40763">
    <property type="entry name" value="MEMBRANE PROTEIN-RELATED"/>
    <property type="match status" value="1"/>
</dbReference>
<proteinExistence type="predicted"/>
<dbReference type="RefSeq" id="WP_229849870.1">
    <property type="nucleotide sequence ID" value="NZ_BMUL01000009.1"/>
</dbReference>
<evidence type="ECO:0000313" key="4">
    <source>
        <dbReference type="Proteomes" id="UP000644020"/>
    </source>
</evidence>